<dbReference type="Pfam" id="PF13098">
    <property type="entry name" value="Thioredoxin_2"/>
    <property type="match status" value="1"/>
</dbReference>
<feature type="signal peptide" evidence="2">
    <location>
        <begin position="1"/>
        <end position="24"/>
    </location>
</feature>
<dbReference type="PROSITE" id="PS00194">
    <property type="entry name" value="THIOREDOXIN_1"/>
    <property type="match status" value="1"/>
</dbReference>
<evidence type="ECO:0000256" key="1">
    <source>
        <dbReference type="ARBA" id="ARBA00023284"/>
    </source>
</evidence>
<dbReference type="OrthoDB" id="9811036at2"/>
<evidence type="ECO:0000256" key="2">
    <source>
        <dbReference type="SAM" id="SignalP"/>
    </source>
</evidence>
<name>A0A1Y2K862_9PROT</name>
<accession>A0A1Y2K862</accession>
<feature type="chain" id="PRO_5012372803" description="Thioredoxin-like fold domain-containing protein" evidence="2">
    <location>
        <begin position="25"/>
        <end position="177"/>
    </location>
</feature>
<reference evidence="4 5" key="1">
    <citation type="journal article" date="2016" name="BMC Genomics">
        <title>Combined genomic and structural analyses of a cultured magnetotactic bacterium reveals its niche adaptation to a dynamic environment.</title>
        <authorList>
            <person name="Araujo A.C."/>
            <person name="Morillo V."/>
            <person name="Cypriano J."/>
            <person name="Teixeira L.C."/>
            <person name="Leao P."/>
            <person name="Lyra S."/>
            <person name="Almeida L.G."/>
            <person name="Bazylinski D.A."/>
            <person name="Vasconcellos A.T."/>
            <person name="Abreu F."/>
            <person name="Lins U."/>
        </authorList>
    </citation>
    <scope>NUCLEOTIDE SEQUENCE [LARGE SCALE GENOMIC DNA]</scope>
    <source>
        <strain evidence="4 5">IT-1</strain>
    </source>
</reference>
<dbReference type="InterPro" id="IPR017937">
    <property type="entry name" value="Thioredoxin_CS"/>
</dbReference>
<gene>
    <name evidence="4" type="ORF">MAIT1_01228</name>
</gene>
<comment type="caution">
    <text evidence="4">The sequence shown here is derived from an EMBL/GenBank/DDBJ whole genome shotgun (WGS) entry which is preliminary data.</text>
</comment>
<dbReference type="InterPro" id="IPR012336">
    <property type="entry name" value="Thioredoxin-like_fold"/>
</dbReference>
<dbReference type="STRING" id="1434232.MAIT1_01228"/>
<keyword evidence="2" id="KW-0732">Signal</keyword>
<dbReference type="CDD" id="cd02951">
    <property type="entry name" value="SoxW"/>
    <property type="match status" value="1"/>
</dbReference>
<dbReference type="EMBL" id="LVJN01000016">
    <property type="protein sequence ID" value="OSM06243.1"/>
    <property type="molecule type" value="Genomic_DNA"/>
</dbReference>
<proteinExistence type="predicted"/>
<dbReference type="AlphaFoldDB" id="A0A1Y2K862"/>
<organism evidence="4 5">
    <name type="scientific">Magnetofaba australis IT-1</name>
    <dbReference type="NCBI Taxonomy" id="1434232"/>
    <lineage>
        <taxon>Bacteria</taxon>
        <taxon>Pseudomonadati</taxon>
        <taxon>Pseudomonadota</taxon>
        <taxon>Magnetococcia</taxon>
        <taxon>Magnetococcales</taxon>
        <taxon>Magnetococcaceae</taxon>
        <taxon>Magnetofaba</taxon>
    </lineage>
</organism>
<dbReference type="InterPro" id="IPR041737">
    <property type="entry name" value="SoxW"/>
</dbReference>
<evidence type="ECO:0000313" key="4">
    <source>
        <dbReference type="EMBL" id="OSM06243.1"/>
    </source>
</evidence>
<protein>
    <recommendedName>
        <fullName evidence="3">Thioredoxin-like fold domain-containing protein</fullName>
    </recommendedName>
</protein>
<keyword evidence="1" id="KW-0676">Redox-active center</keyword>
<sequence>MRKLFILLALVCVLGVVQSKPAAALTNEPFFKETFLDMQEDLLTARESNQILMLFFEQEGCPYCKQLHETTLQDPKVRTYMETYFYPVQVDIFGARESVDFDGKTAPEKQFARNHKVMFTPTVVYFNAKGEELFRLSGYWRPFHFLASMRFVKEGHYKSKNFQDLIRELVRQEGGLE</sequence>
<dbReference type="InterPro" id="IPR036249">
    <property type="entry name" value="Thioredoxin-like_sf"/>
</dbReference>
<dbReference type="SUPFAM" id="SSF52833">
    <property type="entry name" value="Thioredoxin-like"/>
    <property type="match status" value="1"/>
</dbReference>
<evidence type="ECO:0000313" key="5">
    <source>
        <dbReference type="Proteomes" id="UP000194003"/>
    </source>
</evidence>
<feature type="domain" description="Thioredoxin-like fold" evidence="3">
    <location>
        <begin position="45"/>
        <end position="147"/>
    </location>
</feature>
<keyword evidence="5" id="KW-1185">Reference proteome</keyword>
<evidence type="ECO:0000259" key="3">
    <source>
        <dbReference type="Pfam" id="PF13098"/>
    </source>
</evidence>
<dbReference type="Gene3D" id="3.40.30.10">
    <property type="entry name" value="Glutaredoxin"/>
    <property type="match status" value="1"/>
</dbReference>
<dbReference type="RefSeq" id="WP_085441377.1">
    <property type="nucleotide sequence ID" value="NZ_LVJN01000016.1"/>
</dbReference>
<dbReference type="Proteomes" id="UP000194003">
    <property type="component" value="Unassembled WGS sequence"/>
</dbReference>